<protein>
    <submittedName>
        <fullName evidence="5">Uncharacterized protein</fullName>
    </submittedName>
</protein>
<dbReference type="VEuPathDB" id="CryptoDB:Cvel_3352"/>
<sequence>MCARGLDDALILSCDHNLCLGCAAVSLRRSQAQGNGRGIYCQLCGAHTVVDGASAQTLLEQPPPPGQAVGGGTAMGAMGGPPMHGGGAPMGTAAAGGMPGSYGGGADPSFGGYGMANRVSE</sequence>
<feature type="compositionally biased region" description="Gly residues" evidence="4">
    <location>
        <begin position="68"/>
        <end position="89"/>
    </location>
</feature>
<keyword evidence="2" id="KW-0863">Zinc-finger</keyword>
<dbReference type="SUPFAM" id="SSF57850">
    <property type="entry name" value="RING/U-box"/>
    <property type="match status" value="1"/>
</dbReference>
<evidence type="ECO:0000256" key="1">
    <source>
        <dbReference type="ARBA" id="ARBA00022723"/>
    </source>
</evidence>
<dbReference type="EMBL" id="CDMZ01000385">
    <property type="protein sequence ID" value="CEM13117.1"/>
    <property type="molecule type" value="Genomic_DNA"/>
</dbReference>
<feature type="region of interest" description="Disordered" evidence="4">
    <location>
        <begin position="57"/>
        <end position="98"/>
    </location>
</feature>
<dbReference type="AlphaFoldDB" id="A0A0G4FI33"/>
<keyword evidence="3" id="KW-0862">Zinc</keyword>
<name>A0A0G4FI33_9ALVE</name>
<gene>
    <name evidence="5" type="ORF">Cvel_3352</name>
</gene>
<evidence type="ECO:0000256" key="3">
    <source>
        <dbReference type="ARBA" id="ARBA00022833"/>
    </source>
</evidence>
<evidence type="ECO:0000313" key="5">
    <source>
        <dbReference type="EMBL" id="CEM13117.1"/>
    </source>
</evidence>
<dbReference type="InterPro" id="IPR017907">
    <property type="entry name" value="Znf_RING_CS"/>
</dbReference>
<keyword evidence="1" id="KW-0479">Metal-binding</keyword>
<accession>A0A0G4FI33</accession>
<dbReference type="Gene3D" id="3.30.40.10">
    <property type="entry name" value="Zinc/RING finger domain, C3HC4 (zinc finger)"/>
    <property type="match status" value="1"/>
</dbReference>
<dbReference type="GO" id="GO:0008270">
    <property type="term" value="F:zinc ion binding"/>
    <property type="evidence" value="ECO:0007669"/>
    <property type="project" value="UniProtKB-KW"/>
</dbReference>
<evidence type="ECO:0000256" key="2">
    <source>
        <dbReference type="ARBA" id="ARBA00022771"/>
    </source>
</evidence>
<dbReference type="InterPro" id="IPR013083">
    <property type="entry name" value="Znf_RING/FYVE/PHD"/>
</dbReference>
<reference evidence="5" key="1">
    <citation type="submission" date="2014-11" db="EMBL/GenBank/DDBJ databases">
        <authorList>
            <person name="Otto D Thomas"/>
            <person name="Naeem Raeece"/>
        </authorList>
    </citation>
    <scope>NUCLEOTIDE SEQUENCE</scope>
</reference>
<dbReference type="PROSITE" id="PS00518">
    <property type="entry name" value="ZF_RING_1"/>
    <property type="match status" value="1"/>
</dbReference>
<proteinExistence type="predicted"/>
<evidence type="ECO:0000256" key="4">
    <source>
        <dbReference type="SAM" id="MobiDB-lite"/>
    </source>
</evidence>
<organism evidence="5">
    <name type="scientific">Chromera velia CCMP2878</name>
    <dbReference type="NCBI Taxonomy" id="1169474"/>
    <lineage>
        <taxon>Eukaryota</taxon>
        <taxon>Sar</taxon>
        <taxon>Alveolata</taxon>
        <taxon>Colpodellida</taxon>
        <taxon>Chromeraceae</taxon>
        <taxon>Chromera</taxon>
    </lineage>
</organism>